<accession>Q4UB30</accession>
<sequence>MFLKRSSLARKKPSGFSYESDNDITSDDNNTPETGPVGTELLKRDDSTNFSIEDSGVSFRRGLRDGTITNKLDLSQNHPLNTHKKVINNLSFTDSLVEDELNNIHLRKAKMTNLFVKKRFKKGIDLSNSKQNTDKYQFPAKNIQTIQEDTHLVGEEHKDFEDKHESEYSDEDEESDDYSMDIEGNFVDEVESIEESDDMVEESSDEKVSNSANNVEFDDYVVPLYELSDVESDFDIELELSQIVDTTLSEVQILKRNLESNQTLLNQNIDKITKLEMEKAQLEKHLTVYSNLLETSSTLSSLVSSKLQPLLVTLDKIKKNRIEEMEYLLRMRRWLYCDFLRLSGVSNLDYNCGELEDIDEMGKDLSQTIERQFERRLKGLTNIKNDLVKTSVRDSAKFKFSSLKEYLTNKVRDLFTVKLGTNYTFSQLSELYEYEISLDQVDTNLMSDVTEEFCTISACLEPFLSFKETNPTEYNSLNLAGNLKNVILFFVKVSILTWDPLKQFDLKSLEWFNVLLKFDPNMLPLVVDEVLFLLSMNSIEYFDIESYEQSHNLAELLKFVMQNSSQDNKPNNVEKIISSLIKSINSKVSVVSFRLNSKDSSFMSSMISDPVVLHIIKFSYLNLIANLMCFSDILSGTTLSTMAVDDLFLNKLLPLLDFESAVDAFVVLNFYTLTLPISRLLQIKTKNTSIVKLTFQRFCESEWTSRSNSDIFNSLSIPMNNKSFSKLINF</sequence>
<organism evidence="5 6">
    <name type="scientific">Theileria annulata</name>
    <dbReference type="NCBI Taxonomy" id="5874"/>
    <lineage>
        <taxon>Eukaryota</taxon>
        <taxon>Sar</taxon>
        <taxon>Alveolata</taxon>
        <taxon>Apicomplexa</taxon>
        <taxon>Aconoidasida</taxon>
        <taxon>Piroplasmida</taxon>
        <taxon>Theileriidae</taxon>
        <taxon>Theileria</taxon>
    </lineage>
</organism>
<evidence type="ECO:0000256" key="4">
    <source>
        <dbReference type="SAM" id="MobiDB-lite"/>
    </source>
</evidence>
<comment type="subcellular location">
    <subcellularLocation>
        <location evidence="1">Nucleus</location>
    </subcellularLocation>
</comment>
<dbReference type="OMA" id="SACLEPF"/>
<dbReference type="GO" id="GO:0005634">
    <property type="term" value="C:nucleus"/>
    <property type="evidence" value="ECO:0007669"/>
    <property type="project" value="UniProtKB-SubCell"/>
</dbReference>
<reference evidence="5 6" key="1">
    <citation type="journal article" date="2005" name="Science">
        <title>Genome of the host-cell transforming parasite Theileria annulata compared with T. parva.</title>
        <authorList>
            <person name="Pain A."/>
            <person name="Renauld H."/>
            <person name="Berriman M."/>
            <person name="Murphy L."/>
            <person name="Yeats C.A."/>
            <person name="Weir W."/>
            <person name="Kerhornou A."/>
            <person name="Aslett M."/>
            <person name="Bishop R."/>
            <person name="Bouchier C."/>
            <person name="Cochet M."/>
            <person name="Coulson R.M.R."/>
            <person name="Cronin A."/>
            <person name="de Villiers E.P."/>
            <person name="Fraser A."/>
            <person name="Fosker N."/>
            <person name="Gardner M."/>
            <person name="Goble A."/>
            <person name="Griffiths-Jones S."/>
            <person name="Harris D.E."/>
            <person name="Katzer F."/>
            <person name="Larke N."/>
            <person name="Lord A."/>
            <person name="Maser P."/>
            <person name="McKellar S."/>
            <person name="Mooney P."/>
            <person name="Morton F."/>
            <person name="Nene V."/>
            <person name="O'Neil S."/>
            <person name="Price C."/>
            <person name="Quail M.A."/>
            <person name="Rabbinowitsch E."/>
            <person name="Rawlings N.D."/>
            <person name="Rutter S."/>
            <person name="Saunders D."/>
            <person name="Seeger K."/>
            <person name="Shah T."/>
            <person name="Squares R."/>
            <person name="Squares S."/>
            <person name="Tivey A."/>
            <person name="Walker A.R."/>
            <person name="Woodward J."/>
            <person name="Dobbelaere D.A.E."/>
            <person name="Langsley G."/>
            <person name="Rajandream M.A."/>
            <person name="McKeever D."/>
            <person name="Shiels B."/>
            <person name="Tait A."/>
            <person name="Barrell B.G."/>
            <person name="Hall N."/>
        </authorList>
    </citation>
    <scope>NUCLEOTIDE SEQUENCE [LARGE SCALE GENOMIC DNA]</scope>
    <source>
        <strain evidence="6">Ankara</strain>
    </source>
</reference>
<feature type="coiled-coil region" evidence="3">
    <location>
        <begin position="265"/>
        <end position="292"/>
    </location>
</feature>
<evidence type="ECO:0000313" key="6">
    <source>
        <dbReference type="Proteomes" id="UP000001950"/>
    </source>
</evidence>
<keyword evidence="2" id="KW-0539">Nucleus</keyword>
<dbReference type="PANTHER" id="PTHR12214">
    <property type="entry name" value="GC-RICH SEQUENCE DNA-BINDING FACTOR"/>
    <property type="match status" value="1"/>
</dbReference>
<proteinExistence type="predicted"/>
<dbReference type="GO" id="GO:0000398">
    <property type="term" value="P:mRNA splicing, via spliceosome"/>
    <property type="evidence" value="ECO:0007669"/>
    <property type="project" value="InterPro"/>
</dbReference>
<gene>
    <name evidence="5" type="ORF">TA18105</name>
</gene>
<dbReference type="Proteomes" id="UP000001950">
    <property type="component" value="Chromosome 3"/>
</dbReference>
<feature type="compositionally biased region" description="Acidic residues" evidence="4">
    <location>
        <begin position="168"/>
        <end position="180"/>
    </location>
</feature>
<dbReference type="GO" id="GO:0003677">
    <property type="term" value="F:DNA binding"/>
    <property type="evidence" value="ECO:0007669"/>
    <property type="project" value="InterPro"/>
</dbReference>
<keyword evidence="6" id="KW-1185">Reference proteome</keyword>
<dbReference type="AlphaFoldDB" id="Q4UB30"/>
<dbReference type="GeneID" id="3864652"/>
<dbReference type="PANTHER" id="PTHR12214:SF0">
    <property type="entry name" value="LD29489P"/>
    <property type="match status" value="1"/>
</dbReference>
<dbReference type="RefSeq" id="XP_955447.1">
    <property type="nucleotide sequence ID" value="XM_950354.1"/>
</dbReference>
<dbReference type="InParanoid" id="Q4UB30"/>
<dbReference type="VEuPathDB" id="PiroplasmaDB:TA18105"/>
<feature type="region of interest" description="Disordered" evidence="4">
    <location>
        <begin position="1"/>
        <end position="45"/>
    </location>
</feature>
<dbReference type="KEGG" id="tan:TA18105"/>
<dbReference type="STRING" id="5874.Q4UB30"/>
<evidence type="ECO:0000256" key="2">
    <source>
        <dbReference type="ARBA" id="ARBA00023242"/>
    </source>
</evidence>
<evidence type="ECO:0000256" key="3">
    <source>
        <dbReference type="SAM" id="Coils"/>
    </source>
</evidence>
<protein>
    <submittedName>
        <fullName evidence="5">Uncharacterized protein</fullName>
    </submittedName>
</protein>
<keyword evidence="3" id="KW-0175">Coiled coil</keyword>
<dbReference type="EMBL" id="CR940352">
    <property type="protein sequence ID" value="CAI75971.1"/>
    <property type="molecule type" value="Genomic_DNA"/>
</dbReference>
<evidence type="ECO:0000256" key="1">
    <source>
        <dbReference type="ARBA" id="ARBA00004123"/>
    </source>
</evidence>
<feature type="compositionally biased region" description="Basic and acidic residues" evidence="4">
    <location>
        <begin position="154"/>
        <end position="167"/>
    </location>
</feature>
<dbReference type="InterPro" id="IPR012890">
    <property type="entry name" value="GCFC2-like"/>
</dbReference>
<evidence type="ECO:0000313" key="5">
    <source>
        <dbReference type="EMBL" id="CAI75971.1"/>
    </source>
</evidence>
<dbReference type="eggNOG" id="KOG2136">
    <property type="taxonomic scope" value="Eukaryota"/>
</dbReference>
<name>Q4UB30_THEAN</name>
<feature type="region of interest" description="Disordered" evidence="4">
    <location>
        <begin position="154"/>
        <end position="180"/>
    </location>
</feature>
<dbReference type="OrthoDB" id="429427at2759"/>